<dbReference type="InterPro" id="IPR036021">
    <property type="entry name" value="Tungsten_al_ferr_oxy-like_C"/>
</dbReference>
<dbReference type="Proteomes" id="UP000324143">
    <property type="component" value="Unassembled WGS sequence"/>
</dbReference>
<gene>
    <name evidence="10" type="ORF">FXF47_05815</name>
</gene>
<dbReference type="InterPro" id="IPR001203">
    <property type="entry name" value="OxRdtase_Ald_Fedxn_C"/>
</dbReference>
<protein>
    <submittedName>
        <fullName evidence="10">Aldehyde:ferredoxin oxidoreductase</fullName>
    </submittedName>
</protein>
<sequence>MKKKHKLLASWSYEKKPVEKGYNNRTLYVNLSDNEIKEKPVSEEMKEKFTGGKGFDLKLLWDAVDENTGWDDPENEINIAAGPIGGITQYPGTGKAIVTTVSPTTGIPIDSNVGGYFGPYLKFSGFDALEVQGKAEKDVIVCIDGDEGKVEIFEAPEEEINSHILAEQLIEEFADSDDPYDKKAVATVSAGKGSENAWIGCLNFGLYDIPRRGVRLKQAGRGGTGTVFRDKKIKALVCKYSDLSGMDNNPADPEKVRKVGQKMQKEVIEQDPKQKRMRRVGTTHIVPIMNEYDLLPTRNFKYGQIEGVENCGEEAYEKMFDQEHPDGCWFGCTIACAHTIEEFELKTGPYKGEKVRVDGPEYETIAGVGPNCGITDGEIIAEMNFYCDTYGLDTISFGTLTAFVMDCWENGILDEEKTGGLKFEWGNWKASLEMMHQMAKGEGFGTIAGKGILYMKEYFAENYGADREFLDNIGMECKGLEYSQYMSKESIAQQGGYNFAIKGPQHDEAWLIFMDQVQNRIPTYEDKAEALYYFPLWRTWFSLHGLCKLPWNDVEPADNDETDDPAKVEEHVENYREIFNAITGKNIDKKEQMLQIERVYNFQRLLSLKLGKGQRKDDYGCPRSITPVTVEEYKSREERYDKQLKEEYDIDPSGMSVEEKLEVTIEKRMEKYNRLMDETYARKGWTNDGVPKVETLKKIGLDIPEIIEFAKKHQ</sequence>
<evidence type="ECO:0000256" key="2">
    <source>
        <dbReference type="ARBA" id="ARBA00011032"/>
    </source>
</evidence>
<evidence type="ECO:0000256" key="6">
    <source>
        <dbReference type="ARBA" id="ARBA00023004"/>
    </source>
</evidence>
<evidence type="ECO:0000256" key="3">
    <source>
        <dbReference type="ARBA" id="ARBA00022485"/>
    </source>
</evidence>
<comment type="cofactor">
    <cofactor evidence="1">
        <name>[4Fe-4S] cluster</name>
        <dbReference type="ChEBI" id="CHEBI:49883"/>
    </cofactor>
</comment>
<evidence type="ECO:0000256" key="4">
    <source>
        <dbReference type="ARBA" id="ARBA00022723"/>
    </source>
</evidence>
<dbReference type="Pfam" id="PF02730">
    <property type="entry name" value="AFOR_N"/>
    <property type="match status" value="1"/>
</dbReference>
<evidence type="ECO:0000259" key="9">
    <source>
        <dbReference type="SMART" id="SM00790"/>
    </source>
</evidence>
<dbReference type="InterPro" id="IPR013983">
    <property type="entry name" value="Ald_Fedxn_OxRdtase_N"/>
</dbReference>
<dbReference type="Gene3D" id="1.10.599.10">
    <property type="entry name" value="Aldehyde Ferredoxin Oxidoreductase Protein, subunit A, domain 3"/>
    <property type="match status" value="1"/>
</dbReference>
<dbReference type="InterPro" id="IPR051919">
    <property type="entry name" value="W-dependent_AOR"/>
</dbReference>
<proteinExistence type="inferred from homology"/>
<dbReference type="GO" id="GO:0046872">
    <property type="term" value="F:metal ion binding"/>
    <property type="evidence" value="ECO:0007669"/>
    <property type="project" value="UniProtKB-KW"/>
</dbReference>
<keyword evidence="11" id="KW-1185">Reference proteome</keyword>
<dbReference type="GO" id="GO:0016625">
    <property type="term" value="F:oxidoreductase activity, acting on the aldehyde or oxo group of donors, iron-sulfur protein as acceptor"/>
    <property type="evidence" value="ECO:0007669"/>
    <property type="project" value="InterPro"/>
</dbReference>
<dbReference type="SUPFAM" id="SSF48310">
    <property type="entry name" value="Aldehyde ferredoxin oxidoreductase, C-terminal domains"/>
    <property type="match status" value="1"/>
</dbReference>
<dbReference type="Gene3D" id="1.10.569.10">
    <property type="entry name" value="Aldehyde Ferredoxin Oxidoreductase Protein, subunit A, domain 2"/>
    <property type="match status" value="1"/>
</dbReference>
<keyword evidence="6" id="KW-0408">Iron</keyword>
<comment type="caution">
    <text evidence="10">The sequence shown here is derived from an EMBL/GenBank/DDBJ whole genome shotgun (WGS) entry which is preliminary data.</text>
</comment>
<dbReference type="InterPro" id="IPR013984">
    <property type="entry name" value="Ald_Fedxn_OxRdtase_dom2"/>
</dbReference>
<dbReference type="GO" id="GO:0009055">
    <property type="term" value="F:electron transfer activity"/>
    <property type="evidence" value="ECO:0007669"/>
    <property type="project" value="InterPro"/>
</dbReference>
<keyword evidence="5" id="KW-0560">Oxidoreductase</keyword>
<keyword evidence="3" id="KW-0004">4Fe-4S</keyword>
<dbReference type="EMBL" id="VSIX01000056">
    <property type="protein sequence ID" value="TYB31108.1"/>
    <property type="molecule type" value="Genomic_DNA"/>
</dbReference>
<keyword evidence="7" id="KW-0411">Iron-sulfur</keyword>
<comment type="cofactor">
    <cofactor evidence="8">
        <name>tungstopterin</name>
        <dbReference type="ChEBI" id="CHEBI:30402"/>
    </cofactor>
</comment>
<dbReference type="GO" id="GO:0051539">
    <property type="term" value="F:4 iron, 4 sulfur cluster binding"/>
    <property type="evidence" value="ECO:0007669"/>
    <property type="project" value="UniProtKB-KW"/>
</dbReference>
<evidence type="ECO:0000313" key="10">
    <source>
        <dbReference type="EMBL" id="TYB31108.1"/>
    </source>
</evidence>
<dbReference type="AlphaFoldDB" id="A0A5D0MIP5"/>
<keyword evidence="4" id="KW-0479">Metal-binding</keyword>
<evidence type="ECO:0000256" key="1">
    <source>
        <dbReference type="ARBA" id="ARBA00001966"/>
    </source>
</evidence>
<dbReference type="Gene3D" id="3.60.9.10">
    <property type="entry name" value="Aldehyde ferredoxin oxidoreductase, N-terminal domain"/>
    <property type="match status" value="1"/>
</dbReference>
<evidence type="ECO:0000313" key="11">
    <source>
        <dbReference type="Proteomes" id="UP000324143"/>
    </source>
</evidence>
<comment type="similarity">
    <text evidence="2">Belongs to the AOR/FOR family.</text>
</comment>
<dbReference type="InterPro" id="IPR036503">
    <property type="entry name" value="Ald_Fedxn_OxRdtase_N_sf"/>
</dbReference>
<organism evidence="10 11">
    <name type="scientific">Candidatus Mcinerneyibacterium aminivorans</name>
    <dbReference type="NCBI Taxonomy" id="2703815"/>
    <lineage>
        <taxon>Bacteria</taxon>
        <taxon>Candidatus Macinerneyibacteriota</taxon>
        <taxon>Candidatus Mcinerneyibacteria</taxon>
        <taxon>Candidatus Mcinerneyibacteriales</taxon>
        <taxon>Candidatus Mcinerneyibacteriaceae</taxon>
        <taxon>Candidatus Mcinerneyibacterium</taxon>
    </lineage>
</organism>
<dbReference type="SUPFAM" id="SSF56228">
    <property type="entry name" value="Aldehyde ferredoxin oxidoreductase, N-terminal domain"/>
    <property type="match status" value="1"/>
</dbReference>
<evidence type="ECO:0000256" key="7">
    <source>
        <dbReference type="ARBA" id="ARBA00023014"/>
    </source>
</evidence>
<dbReference type="Pfam" id="PF01314">
    <property type="entry name" value="AFOR_C"/>
    <property type="match status" value="1"/>
</dbReference>
<dbReference type="InterPro" id="IPR013985">
    <property type="entry name" value="Ald_Fedxn_OxRdtase_dom3"/>
</dbReference>
<feature type="domain" description="Aldehyde ferredoxin oxidoreductase N-terminal" evidence="9">
    <location>
        <begin position="22"/>
        <end position="242"/>
    </location>
</feature>
<dbReference type="PANTHER" id="PTHR30038:SF7">
    <property type="entry name" value="TUNGSTEN-CONTAINING GLYCERALDEHYDE-3-PHOSPHATE:FERREDOXIN OXIDOREDUCTASE"/>
    <property type="match status" value="1"/>
</dbReference>
<accession>A0A5D0MIP5</accession>
<evidence type="ECO:0000256" key="5">
    <source>
        <dbReference type="ARBA" id="ARBA00023002"/>
    </source>
</evidence>
<evidence type="ECO:0000256" key="8">
    <source>
        <dbReference type="ARBA" id="ARBA00049934"/>
    </source>
</evidence>
<reference evidence="10" key="1">
    <citation type="submission" date="2019-08" db="EMBL/GenBank/DDBJ databases">
        <title>Genomic characterization of a novel candidate phylum (ARYD3) from a high temperature, high salinity tertiary oil reservoir in north central Oklahoma, USA.</title>
        <authorList>
            <person name="Youssef N.H."/>
            <person name="Yadav A."/>
            <person name="Elshahed M.S."/>
        </authorList>
    </citation>
    <scope>NUCLEOTIDE SEQUENCE [LARGE SCALE GENOMIC DNA]</scope>
    <source>
        <strain evidence="10">ARYD3</strain>
    </source>
</reference>
<dbReference type="SMART" id="SM00790">
    <property type="entry name" value="AFOR_N"/>
    <property type="match status" value="1"/>
</dbReference>
<dbReference type="PANTHER" id="PTHR30038">
    <property type="entry name" value="ALDEHYDE FERREDOXIN OXIDOREDUCTASE"/>
    <property type="match status" value="1"/>
</dbReference>
<name>A0A5D0MIP5_9BACT</name>